<evidence type="ECO:0000313" key="2">
    <source>
        <dbReference type="Proteomes" id="UP000012164"/>
    </source>
</evidence>
<sequence>MNLYEFLRFQNLIAKHRYCGSSTTFYFYRKIRFYKIELLKN</sequence>
<evidence type="ECO:0000313" key="1">
    <source>
        <dbReference type="EMBL" id="EMJ36665.1"/>
    </source>
</evidence>
<gene>
    <name evidence="1" type="ORF">LEP1GSC079_1345</name>
</gene>
<protein>
    <submittedName>
        <fullName evidence="1">Uncharacterized protein</fullName>
    </submittedName>
</protein>
<dbReference type="AlphaFoldDB" id="A0A0F6IF40"/>
<proteinExistence type="predicted"/>
<reference evidence="1 2" key="1">
    <citation type="submission" date="2013-01" db="EMBL/GenBank/DDBJ databases">
        <authorList>
            <person name="Harkins D.M."/>
            <person name="Durkin A.S."/>
            <person name="Brinkac L.M."/>
            <person name="Haft D.H."/>
            <person name="Selengut J.D."/>
            <person name="Sanka R."/>
            <person name="DePew J."/>
            <person name="Purushe J."/>
            <person name="Peacock S.J."/>
            <person name="Thaipadungpanit J."/>
            <person name="Wuthiekanun V.W."/>
            <person name="Day N.P."/>
            <person name="Vinetz J.M."/>
            <person name="Sutton G.G."/>
            <person name="Nierman W.C."/>
            <person name="Fouts D.E."/>
        </authorList>
    </citation>
    <scope>NUCLEOTIDE SEQUENCE [LARGE SCALE GENOMIC DNA]</scope>
    <source>
        <strain evidence="1 2">FPW1039</strain>
    </source>
</reference>
<dbReference type="EMBL" id="AKWR02000119">
    <property type="protein sequence ID" value="EMJ36665.1"/>
    <property type="molecule type" value="Genomic_DNA"/>
</dbReference>
<name>A0A0F6IF40_LEPIR</name>
<accession>A0A0F6IF40</accession>
<comment type="caution">
    <text evidence="1">The sequence shown here is derived from an EMBL/GenBank/DDBJ whole genome shotgun (WGS) entry which is preliminary data.</text>
</comment>
<dbReference type="Proteomes" id="UP000012164">
    <property type="component" value="Unassembled WGS sequence"/>
</dbReference>
<organism evidence="1 2">
    <name type="scientific">Leptospira interrogans str. FPW1039</name>
    <dbReference type="NCBI Taxonomy" id="1193040"/>
    <lineage>
        <taxon>Bacteria</taxon>
        <taxon>Pseudomonadati</taxon>
        <taxon>Spirochaetota</taxon>
        <taxon>Spirochaetia</taxon>
        <taxon>Leptospirales</taxon>
        <taxon>Leptospiraceae</taxon>
        <taxon>Leptospira</taxon>
    </lineage>
</organism>